<dbReference type="SMART" id="SM00935">
    <property type="entry name" value="OmpH"/>
    <property type="match status" value="1"/>
</dbReference>
<dbReference type="Proteomes" id="UP000184233">
    <property type="component" value="Unassembled WGS sequence"/>
</dbReference>
<reference evidence="4 5" key="1">
    <citation type="submission" date="2016-09" db="EMBL/GenBank/DDBJ databases">
        <title>Genome-resolved meta-omics ties microbial dynamics to process performance in biotechnology for thiocyanate degradation.</title>
        <authorList>
            <person name="Kantor R.S."/>
            <person name="Huddy R.J."/>
            <person name="Iyer R."/>
            <person name="Thomas B.C."/>
            <person name="Brown C.T."/>
            <person name="Anantharaman K."/>
            <person name="Tringe S."/>
            <person name="Hettich R.L."/>
            <person name="Harrison S.T."/>
            <person name="Banfield J.F."/>
        </authorList>
    </citation>
    <scope>NUCLEOTIDE SEQUENCE [LARGE SCALE GENOMIC DNA]</scope>
    <source>
        <strain evidence="4">59-99</strain>
    </source>
</reference>
<keyword evidence="3" id="KW-0472">Membrane</keyword>
<dbReference type="InterPro" id="IPR024930">
    <property type="entry name" value="Skp_dom_sf"/>
</dbReference>
<dbReference type="AlphaFoldDB" id="A0A1M3KZF8"/>
<dbReference type="PANTHER" id="PTHR35089">
    <property type="entry name" value="CHAPERONE PROTEIN SKP"/>
    <property type="match status" value="1"/>
</dbReference>
<dbReference type="InterPro" id="IPR005632">
    <property type="entry name" value="Chaperone_Skp"/>
</dbReference>
<name>A0A1M3KZF8_9BACT</name>
<dbReference type="EMBL" id="MKVH01000020">
    <property type="protein sequence ID" value="OJX57939.1"/>
    <property type="molecule type" value="Genomic_DNA"/>
</dbReference>
<comment type="caution">
    <text evidence="4">The sequence shown here is derived from an EMBL/GenBank/DDBJ whole genome shotgun (WGS) entry which is preliminary data.</text>
</comment>
<evidence type="ECO:0000256" key="2">
    <source>
        <dbReference type="ARBA" id="ARBA00022729"/>
    </source>
</evidence>
<evidence type="ECO:0000313" key="4">
    <source>
        <dbReference type="EMBL" id="OJX57939.1"/>
    </source>
</evidence>
<keyword evidence="2" id="KW-0732">Signal</keyword>
<protein>
    <recommendedName>
        <fullName evidence="6">OmpH family outer membrane protein</fullName>
    </recommendedName>
</protein>
<evidence type="ECO:0000256" key="3">
    <source>
        <dbReference type="SAM" id="Phobius"/>
    </source>
</evidence>
<evidence type="ECO:0000256" key="1">
    <source>
        <dbReference type="ARBA" id="ARBA00009091"/>
    </source>
</evidence>
<dbReference type="STRING" id="1895771.BGO89_05930"/>
<dbReference type="Pfam" id="PF03938">
    <property type="entry name" value="OmpH"/>
    <property type="match status" value="1"/>
</dbReference>
<proteinExistence type="inferred from homology"/>
<accession>A0A1M3KZF8</accession>
<feature type="transmembrane region" description="Helical" evidence="3">
    <location>
        <begin position="6"/>
        <end position="27"/>
    </location>
</feature>
<dbReference type="GO" id="GO:0005829">
    <property type="term" value="C:cytosol"/>
    <property type="evidence" value="ECO:0007669"/>
    <property type="project" value="TreeGrafter"/>
</dbReference>
<dbReference type="Gene3D" id="3.30.910.20">
    <property type="entry name" value="Skp domain"/>
    <property type="match status" value="1"/>
</dbReference>
<dbReference type="PANTHER" id="PTHR35089:SF1">
    <property type="entry name" value="CHAPERONE PROTEIN SKP"/>
    <property type="match status" value="1"/>
</dbReference>
<comment type="similarity">
    <text evidence="1">Belongs to the Skp family.</text>
</comment>
<dbReference type="GO" id="GO:0051082">
    <property type="term" value="F:unfolded protein binding"/>
    <property type="evidence" value="ECO:0007669"/>
    <property type="project" value="InterPro"/>
</dbReference>
<keyword evidence="3" id="KW-0812">Transmembrane</keyword>
<dbReference type="SUPFAM" id="SSF111384">
    <property type="entry name" value="OmpH-like"/>
    <property type="match status" value="1"/>
</dbReference>
<evidence type="ECO:0000313" key="5">
    <source>
        <dbReference type="Proteomes" id="UP000184233"/>
    </source>
</evidence>
<evidence type="ECO:0008006" key="6">
    <source>
        <dbReference type="Google" id="ProtNLM"/>
    </source>
</evidence>
<sequence length="197" mass="21398">MQTNGWLVWLGFGMAACALAIASMLYFGRGASGKVAIIDTEIIINRYQGAHEARKAFQATSDAWQRNVDTLRSELMRIVHEFETLPAGTSTRVKDSLRREADAQQQRLSSYTEAVQSKAQQEQMTLTDGIVTQIRTAAAAVAAEQGIAVVLAEGADSPVIYGDKAIDLTQDVLAELDKRFFKSGKTPQRSGSGDSAR</sequence>
<keyword evidence="3" id="KW-1133">Transmembrane helix</keyword>
<dbReference type="GO" id="GO:0050821">
    <property type="term" value="P:protein stabilization"/>
    <property type="evidence" value="ECO:0007669"/>
    <property type="project" value="TreeGrafter"/>
</dbReference>
<gene>
    <name evidence="4" type="ORF">BGO89_05930</name>
</gene>
<organism evidence="4 5">
    <name type="scientific">Candidatus Kapaibacterium thiocyanatum</name>
    <dbReference type="NCBI Taxonomy" id="1895771"/>
    <lineage>
        <taxon>Bacteria</taxon>
        <taxon>Pseudomonadati</taxon>
        <taxon>Candidatus Kapaibacteriota</taxon>
        <taxon>Candidatus Kapaibacteriia</taxon>
        <taxon>Candidatus Kapaibacteriales</taxon>
        <taxon>Candidatus Kapaibacteriaceae</taxon>
        <taxon>Candidatus Kapaibacterium</taxon>
    </lineage>
</organism>